<feature type="transmembrane region" description="Helical" evidence="1">
    <location>
        <begin position="90"/>
        <end position="108"/>
    </location>
</feature>
<evidence type="ECO:0000313" key="2">
    <source>
        <dbReference type="EMBL" id="EGR32624.1"/>
    </source>
</evidence>
<sequence length="147" mass="17517">MDFLINLILFINNYFFNIQKNNFCKKLVSIVLYYISYFITLILTFICTYSDPTDPIIRIQQNLFFTKQRYIYIYSQNYNFLYILNYQNKAKYLIILLINTFAIFVNIMSKNHQNIAKIVIDAQVDLIITVNGQIIVQVKLITIFSFS</sequence>
<dbReference type="InParanoid" id="G0QQC3"/>
<accession>G0QQC3</accession>
<keyword evidence="1" id="KW-1133">Transmembrane helix</keyword>
<name>G0QQC3_ICHMU</name>
<dbReference type="EMBL" id="GL983617">
    <property type="protein sequence ID" value="EGR32624.1"/>
    <property type="molecule type" value="Genomic_DNA"/>
</dbReference>
<reference evidence="2 3" key="1">
    <citation type="submission" date="2011-07" db="EMBL/GenBank/DDBJ databases">
        <authorList>
            <person name="Coyne R."/>
            <person name="Brami D."/>
            <person name="Johnson J."/>
            <person name="Hostetler J."/>
            <person name="Hannick L."/>
            <person name="Clark T."/>
            <person name="Cassidy-Hanley D."/>
            <person name="Inman J."/>
        </authorList>
    </citation>
    <scope>NUCLEOTIDE SEQUENCE [LARGE SCALE GENOMIC DNA]</scope>
    <source>
        <strain evidence="2 3">G5</strain>
    </source>
</reference>
<proteinExistence type="predicted"/>
<protein>
    <recommendedName>
        <fullName evidence="4">Transmembrane protein</fullName>
    </recommendedName>
</protein>
<keyword evidence="3" id="KW-1185">Reference proteome</keyword>
<dbReference type="AlphaFoldDB" id="G0QQC3"/>
<keyword evidence="1" id="KW-0812">Transmembrane</keyword>
<evidence type="ECO:0000256" key="1">
    <source>
        <dbReference type="SAM" id="Phobius"/>
    </source>
</evidence>
<gene>
    <name evidence="2" type="ORF">IMG5_076540</name>
</gene>
<organism evidence="2 3">
    <name type="scientific">Ichthyophthirius multifiliis</name>
    <name type="common">White spot disease agent</name>
    <name type="synonym">Ich</name>
    <dbReference type="NCBI Taxonomy" id="5932"/>
    <lineage>
        <taxon>Eukaryota</taxon>
        <taxon>Sar</taxon>
        <taxon>Alveolata</taxon>
        <taxon>Ciliophora</taxon>
        <taxon>Intramacronucleata</taxon>
        <taxon>Oligohymenophorea</taxon>
        <taxon>Hymenostomatida</taxon>
        <taxon>Ophryoglenina</taxon>
        <taxon>Ichthyophthirius</taxon>
    </lineage>
</organism>
<keyword evidence="1" id="KW-0472">Membrane</keyword>
<dbReference type="GeneID" id="14908778"/>
<evidence type="ECO:0008006" key="4">
    <source>
        <dbReference type="Google" id="ProtNLM"/>
    </source>
</evidence>
<dbReference type="Proteomes" id="UP000008983">
    <property type="component" value="Unassembled WGS sequence"/>
</dbReference>
<dbReference type="RefSeq" id="XP_004036610.1">
    <property type="nucleotide sequence ID" value="XM_004036562.1"/>
</dbReference>
<feature type="transmembrane region" description="Helical" evidence="1">
    <location>
        <begin position="27"/>
        <end position="46"/>
    </location>
</feature>
<evidence type="ECO:0000313" key="3">
    <source>
        <dbReference type="Proteomes" id="UP000008983"/>
    </source>
</evidence>